<keyword evidence="1" id="KW-0472">Membrane</keyword>
<keyword evidence="3" id="KW-1185">Reference proteome</keyword>
<feature type="transmembrane region" description="Helical" evidence="1">
    <location>
        <begin position="61"/>
        <end position="80"/>
    </location>
</feature>
<name>A0ABY9W1G8_9ACTN</name>
<evidence type="ECO:0008006" key="4">
    <source>
        <dbReference type="Google" id="ProtNLM"/>
    </source>
</evidence>
<protein>
    <recommendedName>
        <fullName evidence="4">Integral membrane protein</fullName>
    </recommendedName>
</protein>
<reference evidence="2 3" key="1">
    <citation type="submission" date="2023-09" db="EMBL/GenBank/DDBJ databases">
        <title>Genome completion map analysis of the actinomycetes C11-1.</title>
        <authorList>
            <person name="Qin P."/>
            <person name="Guan P."/>
        </authorList>
    </citation>
    <scope>NUCLEOTIDE SEQUENCE [LARGE SCALE GENOMIC DNA]</scope>
    <source>
        <strain evidence="2 3">C11-1</strain>
    </source>
</reference>
<evidence type="ECO:0000313" key="3">
    <source>
        <dbReference type="Proteomes" id="UP001303236"/>
    </source>
</evidence>
<feature type="transmembrane region" description="Helical" evidence="1">
    <location>
        <begin position="18"/>
        <end position="40"/>
    </location>
</feature>
<evidence type="ECO:0000256" key="1">
    <source>
        <dbReference type="SAM" id="Phobius"/>
    </source>
</evidence>
<dbReference type="Proteomes" id="UP001303236">
    <property type="component" value="Chromosome"/>
</dbReference>
<keyword evidence="1" id="KW-0812">Transmembrane</keyword>
<proteinExistence type="predicted"/>
<feature type="transmembrane region" description="Helical" evidence="1">
    <location>
        <begin position="124"/>
        <end position="144"/>
    </location>
</feature>
<sequence>MAALAWVPGTWQWGGAQWVALAGFVSAFLALVSALVRLAVAGADKYVLGQAFRCLPGRVRAGLAALIVAGVAIAVFDIAGSRGLQHPEVRDGRYFALDTTPGARGTVEISKSQYQALERSGLRAMLAVPGVLLVGAACMVLAAGELRRADRGQNTGVPFTGGSR</sequence>
<keyword evidence="1" id="KW-1133">Transmembrane helix</keyword>
<organism evidence="2 3">
    <name type="scientific">Streptomyces durocortorensis</name>
    <dbReference type="NCBI Taxonomy" id="2811104"/>
    <lineage>
        <taxon>Bacteria</taxon>
        <taxon>Bacillati</taxon>
        <taxon>Actinomycetota</taxon>
        <taxon>Actinomycetes</taxon>
        <taxon>Kitasatosporales</taxon>
        <taxon>Streptomycetaceae</taxon>
        <taxon>Streptomyces</taxon>
    </lineage>
</organism>
<accession>A0ABY9W1G8</accession>
<evidence type="ECO:0000313" key="2">
    <source>
        <dbReference type="EMBL" id="WNF29803.1"/>
    </source>
</evidence>
<gene>
    <name evidence="2" type="ORF">RI138_24865</name>
</gene>
<dbReference type="EMBL" id="CP134500">
    <property type="protein sequence ID" value="WNF29803.1"/>
    <property type="molecule type" value="Genomic_DNA"/>
</dbReference>